<dbReference type="GO" id="GO:0005576">
    <property type="term" value="C:extracellular region"/>
    <property type="evidence" value="ECO:0007669"/>
    <property type="project" value="InterPro"/>
</dbReference>
<dbReference type="SUPFAM" id="SSF57256">
    <property type="entry name" value="Elafin-like"/>
    <property type="match status" value="1"/>
</dbReference>
<dbReference type="PROSITE" id="PS51390">
    <property type="entry name" value="WAP"/>
    <property type="match status" value="1"/>
</dbReference>
<dbReference type="Proteomes" id="UP000694523">
    <property type="component" value="Unplaced"/>
</dbReference>
<proteinExistence type="predicted"/>
<dbReference type="Pfam" id="PF00095">
    <property type="entry name" value="WAP"/>
    <property type="match status" value="1"/>
</dbReference>
<protein>
    <recommendedName>
        <fullName evidence="1">WAP domain-containing protein</fullName>
    </recommendedName>
</protein>
<keyword evidence="3" id="KW-1185">Reference proteome</keyword>
<evidence type="ECO:0000259" key="1">
    <source>
        <dbReference type="PROSITE" id="PS51390"/>
    </source>
</evidence>
<organism evidence="2 3">
    <name type="scientific">Neogobius melanostomus</name>
    <name type="common">round goby</name>
    <dbReference type="NCBI Taxonomy" id="47308"/>
    <lineage>
        <taxon>Eukaryota</taxon>
        <taxon>Metazoa</taxon>
        <taxon>Chordata</taxon>
        <taxon>Craniata</taxon>
        <taxon>Vertebrata</taxon>
        <taxon>Euteleostomi</taxon>
        <taxon>Actinopterygii</taxon>
        <taxon>Neopterygii</taxon>
        <taxon>Teleostei</taxon>
        <taxon>Neoteleostei</taxon>
        <taxon>Acanthomorphata</taxon>
        <taxon>Gobiaria</taxon>
        <taxon>Gobiiformes</taxon>
        <taxon>Gobioidei</taxon>
        <taxon>Gobiidae</taxon>
        <taxon>Benthophilinae</taxon>
        <taxon>Neogobiini</taxon>
        <taxon>Neogobius</taxon>
    </lineage>
</organism>
<reference evidence="2" key="1">
    <citation type="submission" date="2025-05" db="UniProtKB">
        <authorList>
            <consortium name="Ensembl"/>
        </authorList>
    </citation>
    <scope>IDENTIFICATION</scope>
</reference>
<feature type="domain" description="WAP" evidence="1">
    <location>
        <begin position="1"/>
        <end position="41"/>
    </location>
</feature>
<evidence type="ECO:0000313" key="3">
    <source>
        <dbReference type="Proteomes" id="UP000694523"/>
    </source>
</evidence>
<sequence length="91" mass="10449">MKSCPVLPKHPCNDCASDYHCKEGYKCCFDGCKRTCMRTPGPCPRPHMGRPCHECETDRDCKRYEQCKSDGCWRKCVKQGNTDELRVLEAS</sequence>
<dbReference type="Ensembl" id="ENSNMLT00000020844.1">
    <property type="protein sequence ID" value="ENSNMLP00000018529.1"/>
    <property type="gene ID" value="ENSNMLG00000012193.1"/>
</dbReference>
<dbReference type="GO" id="GO:0030414">
    <property type="term" value="F:peptidase inhibitor activity"/>
    <property type="evidence" value="ECO:0007669"/>
    <property type="project" value="InterPro"/>
</dbReference>
<dbReference type="Ensembl" id="ENSNMLT00000020841.1">
    <property type="protein sequence ID" value="ENSNMLP00000018526.1"/>
    <property type="gene ID" value="ENSNMLG00000012191.1"/>
</dbReference>
<dbReference type="InterPro" id="IPR008197">
    <property type="entry name" value="WAP_dom"/>
</dbReference>
<name>A0A8C6TCK3_9GOBI</name>
<dbReference type="InterPro" id="IPR036645">
    <property type="entry name" value="Elafin-like_sf"/>
</dbReference>
<dbReference type="Gene3D" id="4.10.75.10">
    <property type="entry name" value="Elafin-like"/>
    <property type="match status" value="1"/>
</dbReference>
<accession>A0A8C6TCK3</accession>
<dbReference type="AlphaFoldDB" id="A0A8C6TCK3"/>
<evidence type="ECO:0000313" key="2">
    <source>
        <dbReference type="Ensembl" id="ENSNMLP00000018529.1"/>
    </source>
</evidence>